<accession>A0A0B2VGH8</accession>
<dbReference type="AlphaFoldDB" id="A0A0B2VGH8"/>
<name>A0A0B2VGH8_TOXCA</name>
<organism evidence="1 2">
    <name type="scientific">Toxocara canis</name>
    <name type="common">Canine roundworm</name>
    <dbReference type="NCBI Taxonomy" id="6265"/>
    <lineage>
        <taxon>Eukaryota</taxon>
        <taxon>Metazoa</taxon>
        <taxon>Ecdysozoa</taxon>
        <taxon>Nematoda</taxon>
        <taxon>Chromadorea</taxon>
        <taxon>Rhabditida</taxon>
        <taxon>Spirurina</taxon>
        <taxon>Ascaridomorpha</taxon>
        <taxon>Ascaridoidea</taxon>
        <taxon>Toxocaridae</taxon>
        <taxon>Toxocara</taxon>
    </lineage>
</organism>
<sequence>MAQKLQPTAPGVTVMWSGSRRVQVSERYQASVVSGGDIWVHGMQEATNYNRMDDDFQISTVEKHIKAINCARSAAIRELVQ</sequence>
<comment type="caution">
    <text evidence="1">The sequence shown here is derived from an EMBL/GenBank/DDBJ whole genome shotgun (WGS) entry which is preliminary data.</text>
</comment>
<dbReference type="Proteomes" id="UP000031036">
    <property type="component" value="Unassembled WGS sequence"/>
</dbReference>
<keyword evidence="2" id="KW-1185">Reference proteome</keyword>
<reference evidence="1 2" key="1">
    <citation type="submission" date="2014-11" db="EMBL/GenBank/DDBJ databases">
        <title>Genetic blueprint of the zoonotic pathogen Toxocara canis.</title>
        <authorList>
            <person name="Zhu X.-Q."/>
            <person name="Korhonen P.K."/>
            <person name="Cai H."/>
            <person name="Young N.D."/>
            <person name="Nejsum P."/>
            <person name="von Samson-Himmelstjerna G."/>
            <person name="Boag P.R."/>
            <person name="Tan P."/>
            <person name="Li Q."/>
            <person name="Min J."/>
            <person name="Yang Y."/>
            <person name="Wang X."/>
            <person name="Fang X."/>
            <person name="Hall R.S."/>
            <person name="Hofmann A."/>
            <person name="Sternberg P.W."/>
            <person name="Jex A.R."/>
            <person name="Gasser R.B."/>
        </authorList>
    </citation>
    <scope>NUCLEOTIDE SEQUENCE [LARGE SCALE GENOMIC DNA]</scope>
    <source>
        <strain evidence="1">PN_DK_2014</strain>
    </source>
</reference>
<proteinExistence type="predicted"/>
<evidence type="ECO:0000313" key="1">
    <source>
        <dbReference type="EMBL" id="KHN80552.1"/>
    </source>
</evidence>
<gene>
    <name evidence="1" type="ORF">Tcan_04116</name>
</gene>
<evidence type="ECO:0000313" key="2">
    <source>
        <dbReference type="Proteomes" id="UP000031036"/>
    </source>
</evidence>
<dbReference type="EMBL" id="JPKZ01001717">
    <property type="protein sequence ID" value="KHN80552.1"/>
    <property type="molecule type" value="Genomic_DNA"/>
</dbReference>
<protein>
    <submittedName>
        <fullName evidence="1">Uncharacterized protein</fullName>
    </submittedName>
</protein>